<evidence type="ECO:0000313" key="3">
    <source>
        <dbReference type="Proteomes" id="UP000249396"/>
    </source>
</evidence>
<dbReference type="EMBL" id="QJPH01000237">
    <property type="protein sequence ID" value="PZN82067.1"/>
    <property type="molecule type" value="Genomic_DNA"/>
</dbReference>
<organism evidence="2 3">
    <name type="scientific">Candidatus Methylumidiphilus alinenensis</name>
    <dbReference type="NCBI Taxonomy" id="2202197"/>
    <lineage>
        <taxon>Bacteria</taxon>
        <taxon>Pseudomonadati</taxon>
        <taxon>Pseudomonadota</taxon>
        <taxon>Gammaproteobacteria</taxon>
        <taxon>Methylococcales</taxon>
        <taxon>Candidatus Methylumidiphilus</taxon>
    </lineage>
</organism>
<feature type="compositionally biased region" description="Basic and acidic residues" evidence="1">
    <location>
        <begin position="120"/>
        <end position="136"/>
    </location>
</feature>
<evidence type="ECO:0000313" key="2">
    <source>
        <dbReference type="EMBL" id="PZN82067.1"/>
    </source>
</evidence>
<evidence type="ECO:0000256" key="1">
    <source>
        <dbReference type="SAM" id="MobiDB-lite"/>
    </source>
</evidence>
<feature type="compositionally biased region" description="Pro residues" evidence="1">
    <location>
        <begin position="575"/>
        <end position="584"/>
    </location>
</feature>
<feature type="region of interest" description="Disordered" evidence="1">
    <location>
        <begin position="538"/>
        <end position="598"/>
    </location>
</feature>
<protein>
    <submittedName>
        <fullName evidence="2">Uncharacterized protein</fullName>
    </submittedName>
</protein>
<name>A0A2W4THL3_9GAMM</name>
<feature type="compositionally biased region" description="Polar residues" evidence="1">
    <location>
        <begin position="538"/>
        <end position="559"/>
    </location>
</feature>
<gene>
    <name evidence="2" type="ORF">DM484_07065</name>
</gene>
<proteinExistence type="predicted"/>
<dbReference type="AlphaFoldDB" id="A0A2W4THL3"/>
<comment type="caution">
    <text evidence="2">The sequence shown here is derived from an EMBL/GenBank/DDBJ whole genome shotgun (WGS) entry which is preliminary data.</text>
</comment>
<feature type="region of interest" description="Disordered" evidence="1">
    <location>
        <begin position="58"/>
        <end position="85"/>
    </location>
</feature>
<feature type="region of interest" description="Disordered" evidence="1">
    <location>
        <begin position="116"/>
        <end position="189"/>
    </location>
</feature>
<dbReference type="Proteomes" id="UP000249396">
    <property type="component" value="Unassembled WGS sequence"/>
</dbReference>
<reference evidence="2 3" key="1">
    <citation type="journal article" date="2018" name="Aquat. Microb. Ecol.">
        <title>Gammaproteobacterial methanotrophs dominate.</title>
        <authorList>
            <person name="Rissanen A.J."/>
            <person name="Saarenheimo J."/>
            <person name="Tiirola M."/>
            <person name="Peura S."/>
            <person name="Aalto S.L."/>
            <person name="Karvinen A."/>
            <person name="Nykanen H."/>
        </authorList>
    </citation>
    <scope>NUCLEOTIDE SEQUENCE [LARGE SCALE GENOMIC DNA]</scope>
    <source>
        <strain evidence="2">AMbin10</strain>
    </source>
</reference>
<accession>A0A2W4THL3</accession>
<sequence>MRLRQVFALQPKPSNDPARRVKTLLRSIILKDSGQALNFDRIVDDWWQALAPVWTEPKRVDRVQTPPRGQTDSPNKPAPKINSKSRLQTWAKRRLLPLLALLLVILSDRHDTPIAPNAVERSRHSGMDRRNPDCRDATNPYHPWNLGSGDPCRNDGENLNTTALPTVPPPEPPSQTQTASPKLPDATHPTPQLAVRLVPQISFTPPQAHWQGEGEAGLALLALSGLAGLRIALRRRRWFPKAEPLPSRSGPPRLWLGHRDQEPVLLNRAEQLELVWGMDRYIADTPTRQLDIPATVRASAKTGCIPVPCFQRAQHSRSLWLWLDEAAEDANLRRLVTELEGLLPNHGLPLETARFWGAPFTLAGALGERFAPREIEEQRDTAWVAILTDGKDIARQNRQDDQRAKLNTLLRGLSHWPKLWFVDASEGTTGLPAILKPHGLDWLLPEQLARRIGSEKARASIRSNPDERLWEAACALSPAPVETGMAWHLRKQLQLNASPWLVRNWQTRAAGPAGRLLWPAPLRARLINGLWAAENHNHTNVGAGSKPAQSSKPALNSGSEPKYWAGLEPALPQHSPQPPRPPLPRRMAGKSSASSTKP</sequence>